<reference evidence="3 4" key="1">
    <citation type="submission" date="2016-03" db="EMBL/GenBank/DDBJ databases">
        <title>Shallow-sea hydrothermal system.</title>
        <authorList>
            <person name="Tang K."/>
        </authorList>
    </citation>
    <scope>NUCLEOTIDE SEQUENCE [LARGE SCALE GENOMIC DNA]</scope>
    <source>
        <strain evidence="3 4">JLT9</strain>
    </source>
</reference>
<dbReference type="PANTHER" id="PTHR47245:SF2">
    <property type="entry name" value="PEPTIDYL-PROLYL CIS-TRANS ISOMERASE HP_0175-RELATED"/>
    <property type="match status" value="1"/>
</dbReference>
<dbReference type="InterPro" id="IPR050245">
    <property type="entry name" value="PrsA_foldase"/>
</dbReference>
<feature type="region of interest" description="Disordered" evidence="1">
    <location>
        <begin position="21"/>
        <end position="63"/>
    </location>
</feature>
<dbReference type="InterPro" id="IPR027304">
    <property type="entry name" value="Trigger_fact/SurA_dom_sf"/>
</dbReference>
<dbReference type="EMBL" id="CP014989">
    <property type="protein sequence ID" value="ANS79618.1"/>
    <property type="molecule type" value="Genomic_DNA"/>
</dbReference>
<dbReference type="AlphaFoldDB" id="A0A1B1NDU2"/>
<name>A0A1B1NDU2_9MICO</name>
<feature type="compositionally biased region" description="Low complexity" evidence="1">
    <location>
        <begin position="26"/>
        <end position="56"/>
    </location>
</feature>
<keyword evidence="2" id="KW-0732">Signal</keyword>
<dbReference type="STRING" id="1758689.SGUI_2222"/>
<evidence type="ECO:0000313" key="4">
    <source>
        <dbReference type="Proteomes" id="UP000092482"/>
    </source>
</evidence>
<dbReference type="SUPFAM" id="SSF109998">
    <property type="entry name" value="Triger factor/SurA peptide-binding domain-like"/>
    <property type="match status" value="1"/>
</dbReference>
<evidence type="ECO:0000256" key="1">
    <source>
        <dbReference type="SAM" id="MobiDB-lite"/>
    </source>
</evidence>
<accession>A0A1B1NDU2</accession>
<sequence length="268" mass="28487">MQKWLAAAGLTLSLVGLTACSGSGDGDAASSSSAVPPEDAASSSAPQEMPEAMPEPDLSGIPDPVATVNGEDVPKDDFAAYYESQFASAAGQAQMSGEEMDTEQLQADTLDTVVDSVLLRQAAEEAGLEPTDEEVDGLLEELATGNGLESVDEFLGVLEEQGMDEETARREARNQLAIQAYVEQEAEVEEPSEEELRDYYDELVGQQEEAADQGESGASGTAQPQPEIPEFDEVRDQLAQQLTSEQQAAATDELVADLREDAEITSHL</sequence>
<dbReference type="KEGG" id="serj:SGUI_2222"/>
<evidence type="ECO:0000256" key="2">
    <source>
        <dbReference type="SAM" id="SignalP"/>
    </source>
</evidence>
<feature type="compositionally biased region" description="Polar residues" evidence="1">
    <location>
        <begin position="238"/>
        <end position="249"/>
    </location>
</feature>
<dbReference type="Gene3D" id="1.10.4030.10">
    <property type="entry name" value="Porin chaperone SurA, peptide-binding domain"/>
    <property type="match status" value="1"/>
</dbReference>
<proteinExistence type="predicted"/>
<dbReference type="Pfam" id="PF13624">
    <property type="entry name" value="SurA_N_3"/>
    <property type="match status" value="1"/>
</dbReference>
<organism evidence="3 4">
    <name type="scientific">Serinicoccus hydrothermalis</name>
    <dbReference type="NCBI Taxonomy" id="1758689"/>
    <lineage>
        <taxon>Bacteria</taxon>
        <taxon>Bacillati</taxon>
        <taxon>Actinomycetota</taxon>
        <taxon>Actinomycetes</taxon>
        <taxon>Micrococcales</taxon>
        <taxon>Ornithinimicrobiaceae</taxon>
        <taxon>Serinicoccus</taxon>
    </lineage>
</organism>
<feature type="chain" id="PRO_5038784571" description="Peptidylprolyl isomerase" evidence="2">
    <location>
        <begin position="22"/>
        <end position="268"/>
    </location>
</feature>
<feature type="compositionally biased region" description="Acidic residues" evidence="1">
    <location>
        <begin position="184"/>
        <end position="196"/>
    </location>
</feature>
<dbReference type="Proteomes" id="UP000092482">
    <property type="component" value="Chromosome"/>
</dbReference>
<gene>
    <name evidence="3" type="ORF">SGUI_2222</name>
</gene>
<protein>
    <recommendedName>
        <fullName evidence="5">Peptidylprolyl isomerase</fullName>
    </recommendedName>
</protein>
<dbReference type="PROSITE" id="PS51257">
    <property type="entry name" value="PROKAR_LIPOPROTEIN"/>
    <property type="match status" value="1"/>
</dbReference>
<dbReference type="PANTHER" id="PTHR47245">
    <property type="entry name" value="PEPTIDYLPROLYL ISOMERASE"/>
    <property type="match status" value="1"/>
</dbReference>
<feature type="region of interest" description="Disordered" evidence="1">
    <location>
        <begin position="183"/>
        <end position="255"/>
    </location>
</feature>
<keyword evidence="4" id="KW-1185">Reference proteome</keyword>
<feature type="signal peptide" evidence="2">
    <location>
        <begin position="1"/>
        <end position="21"/>
    </location>
</feature>
<evidence type="ECO:0008006" key="5">
    <source>
        <dbReference type="Google" id="ProtNLM"/>
    </source>
</evidence>
<evidence type="ECO:0000313" key="3">
    <source>
        <dbReference type="EMBL" id="ANS79618.1"/>
    </source>
</evidence>